<evidence type="ECO:0000313" key="1">
    <source>
        <dbReference type="EMBL" id="GEO84898.1"/>
    </source>
</evidence>
<name>A0A512HHH2_9HYPH</name>
<proteinExistence type="predicted"/>
<reference evidence="1 2" key="1">
    <citation type="submission" date="2019-07" db="EMBL/GenBank/DDBJ databases">
        <title>Whole genome shotgun sequence of Rhizobium naphthalenivorans NBRC 107585.</title>
        <authorList>
            <person name="Hosoyama A."/>
            <person name="Uohara A."/>
            <person name="Ohji S."/>
            <person name="Ichikawa N."/>
        </authorList>
    </citation>
    <scope>NUCLEOTIDE SEQUENCE [LARGE SCALE GENOMIC DNA]</scope>
    <source>
        <strain evidence="1 2">NBRC 107585</strain>
    </source>
</reference>
<dbReference type="AlphaFoldDB" id="A0A512HHH2"/>
<dbReference type="Proteomes" id="UP000321717">
    <property type="component" value="Unassembled WGS sequence"/>
</dbReference>
<accession>A0A512HHH2</accession>
<dbReference type="EMBL" id="BJZP01000007">
    <property type="protein sequence ID" value="GEO84898.1"/>
    <property type="molecule type" value="Genomic_DNA"/>
</dbReference>
<evidence type="ECO:0000313" key="2">
    <source>
        <dbReference type="Proteomes" id="UP000321717"/>
    </source>
</evidence>
<sequence length="81" mass="8984">MPSVKSTLRWEEECAGSKVISAKARRLSRRSNFPRALLKFTLGSIVALVQCNIVMEAMREVHKGGRVTVTVAVPVRPIVFC</sequence>
<keyword evidence="2" id="KW-1185">Reference proteome</keyword>
<comment type="caution">
    <text evidence="1">The sequence shown here is derived from an EMBL/GenBank/DDBJ whole genome shotgun (WGS) entry which is preliminary data.</text>
</comment>
<protein>
    <submittedName>
        <fullName evidence="1">Uncharacterized protein</fullName>
    </submittedName>
</protein>
<organism evidence="1 2">
    <name type="scientific">Ciceribacter naphthalenivorans</name>
    <dbReference type="NCBI Taxonomy" id="1118451"/>
    <lineage>
        <taxon>Bacteria</taxon>
        <taxon>Pseudomonadati</taxon>
        <taxon>Pseudomonadota</taxon>
        <taxon>Alphaproteobacteria</taxon>
        <taxon>Hyphomicrobiales</taxon>
        <taxon>Rhizobiaceae</taxon>
        <taxon>Ciceribacter</taxon>
    </lineage>
</organism>
<gene>
    <name evidence="1" type="ORF">RNA01_18300</name>
</gene>